<keyword evidence="3" id="KW-0378">Hydrolase</keyword>
<keyword evidence="2" id="KW-0479">Metal-binding</keyword>
<organism evidence="6 7">
    <name type="scientific">Penicillium cataractarum</name>
    <dbReference type="NCBI Taxonomy" id="2100454"/>
    <lineage>
        <taxon>Eukaryota</taxon>
        <taxon>Fungi</taxon>
        <taxon>Dikarya</taxon>
        <taxon>Ascomycota</taxon>
        <taxon>Pezizomycotina</taxon>
        <taxon>Eurotiomycetes</taxon>
        <taxon>Eurotiomycetidae</taxon>
        <taxon>Eurotiales</taxon>
        <taxon>Aspergillaceae</taxon>
        <taxon>Penicillium</taxon>
    </lineage>
</organism>
<dbReference type="RefSeq" id="XP_056560812.1">
    <property type="nucleotide sequence ID" value="XM_056694083.1"/>
</dbReference>
<evidence type="ECO:0000256" key="1">
    <source>
        <dbReference type="ARBA" id="ARBA00001947"/>
    </source>
</evidence>
<proteinExistence type="predicted"/>
<keyword evidence="4" id="KW-0862">Zinc</keyword>
<protein>
    <recommendedName>
        <fullName evidence="5">DAPG hydrolase PhiG domain-containing protein</fullName>
    </recommendedName>
</protein>
<evidence type="ECO:0000256" key="2">
    <source>
        <dbReference type="ARBA" id="ARBA00022723"/>
    </source>
</evidence>
<evidence type="ECO:0000259" key="5">
    <source>
        <dbReference type="Pfam" id="PF18089"/>
    </source>
</evidence>
<evidence type="ECO:0000313" key="7">
    <source>
        <dbReference type="Proteomes" id="UP001147782"/>
    </source>
</evidence>
<dbReference type="Proteomes" id="UP001147782">
    <property type="component" value="Unassembled WGS sequence"/>
</dbReference>
<sequence length="223" mass="25228">MTTPLSPGLALSDARLLLEHPYLPMEAGVAATNDGMYHIAASTYMKGSTGAMIDWWFGWIHTTDQYKLWHPRDHVFSDWQGPRNNDSTYIGGHHLVHEFFGGELAKLKISFRDPAEYFGPTWKEDFQRAGYSTAICGRTGNWNDQTGEVNYMGHLIHLIKDEPDGVRMRSRFWLGDIPGVSPEARRAMVPEKLPMALLQHATEEMAILATVLPGLHEQHARKE</sequence>
<evidence type="ECO:0000256" key="3">
    <source>
        <dbReference type="ARBA" id="ARBA00022801"/>
    </source>
</evidence>
<dbReference type="OrthoDB" id="3335931at2759"/>
<comment type="caution">
    <text evidence="6">The sequence shown here is derived from an EMBL/GenBank/DDBJ whole genome shotgun (WGS) entry which is preliminary data.</text>
</comment>
<feature type="domain" description="DAPG hydrolase PhiG" evidence="5">
    <location>
        <begin position="11"/>
        <end position="216"/>
    </location>
</feature>
<reference evidence="6" key="2">
    <citation type="journal article" date="2023" name="IMA Fungus">
        <title>Comparative genomic study of the Penicillium genus elucidates a diverse pangenome and 15 lateral gene transfer events.</title>
        <authorList>
            <person name="Petersen C."/>
            <person name="Sorensen T."/>
            <person name="Nielsen M.R."/>
            <person name="Sondergaard T.E."/>
            <person name="Sorensen J.L."/>
            <person name="Fitzpatrick D.A."/>
            <person name="Frisvad J.C."/>
            <person name="Nielsen K.L."/>
        </authorList>
    </citation>
    <scope>NUCLEOTIDE SEQUENCE</scope>
    <source>
        <strain evidence="6">IBT 29864</strain>
    </source>
</reference>
<keyword evidence="7" id="KW-1185">Reference proteome</keyword>
<gene>
    <name evidence="6" type="ORF">N7496_001152</name>
</gene>
<dbReference type="Pfam" id="PF18089">
    <property type="entry name" value="DAPG_hydrolase"/>
    <property type="match status" value="1"/>
</dbReference>
<dbReference type="GO" id="GO:0046872">
    <property type="term" value="F:metal ion binding"/>
    <property type="evidence" value="ECO:0007669"/>
    <property type="project" value="UniProtKB-KW"/>
</dbReference>
<dbReference type="GeneID" id="81433260"/>
<dbReference type="EMBL" id="JAPZBS010000001">
    <property type="protein sequence ID" value="KAJ5390084.1"/>
    <property type="molecule type" value="Genomic_DNA"/>
</dbReference>
<evidence type="ECO:0000313" key="6">
    <source>
        <dbReference type="EMBL" id="KAJ5390084.1"/>
    </source>
</evidence>
<reference evidence="6" key="1">
    <citation type="submission" date="2022-11" db="EMBL/GenBank/DDBJ databases">
        <authorList>
            <person name="Petersen C."/>
        </authorList>
    </citation>
    <scope>NUCLEOTIDE SEQUENCE</scope>
    <source>
        <strain evidence="6">IBT 29864</strain>
    </source>
</reference>
<accession>A0A9W9VVT6</accession>
<comment type="cofactor">
    <cofactor evidence="1">
        <name>Zn(2+)</name>
        <dbReference type="ChEBI" id="CHEBI:29105"/>
    </cofactor>
</comment>
<evidence type="ECO:0000256" key="4">
    <source>
        <dbReference type="ARBA" id="ARBA00022833"/>
    </source>
</evidence>
<dbReference type="InterPro" id="IPR041526">
    <property type="entry name" value="DAPG_hydrolase"/>
</dbReference>
<dbReference type="AlphaFoldDB" id="A0A9W9VVT6"/>
<name>A0A9W9VVT6_9EURO</name>
<dbReference type="GO" id="GO:0016787">
    <property type="term" value="F:hydrolase activity"/>
    <property type="evidence" value="ECO:0007669"/>
    <property type="project" value="UniProtKB-KW"/>
</dbReference>